<name>A0A1I3MRX4_9FLAO</name>
<proteinExistence type="predicted"/>
<dbReference type="EMBL" id="FORM01000003">
    <property type="protein sequence ID" value="SFI99768.1"/>
    <property type="molecule type" value="Genomic_DNA"/>
</dbReference>
<protein>
    <recommendedName>
        <fullName evidence="1">GmrSD restriction endonucleases N-terminal domain-containing protein</fullName>
    </recommendedName>
</protein>
<evidence type="ECO:0000313" key="3">
    <source>
        <dbReference type="Proteomes" id="UP000199559"/>
    </source>
</evidence>
<dbReference type="Pfam" id="PF03235">
    <property type="entry name" value="GmrSD_N"/>
    <property type="match status" value="1"/>
</dbReference>
<organism evidence="2 3">
    <name type="scientific">Olleya namhaensis</name>
    <dbReference type="NCBI Taxonomy" id="1144750"/>
    <lineage>
        <taxon>Bacteria</taxon>
        <taxon>Pseudomonadati</taxon>
        <taxon>Bacteroidota</taxon>
        <taxon>Flavobacteriia</taxon>
        <taxon>Flavobacteriales</taxon>
        <taxon>Flavobacteriaceae</taxon>
    </lineage>
</organism>
<reference evidence="3" key="1">
    <citation type="submission" date="2016-10" db="EMBL/GenBank/DDBJ databases">
        <authorList>
            <person name="Varghese N."/>
            <person name="Submissions S."/>
        </authorList>
    </citation>
    <scope>NUCLEOTIDE SEQUENCE [LARGE SCALE GENOMIC DNA]</scope>
    <source>
        <strain evidence="3">DSM 28881</strain>
    </source>
</reference>
<evidence type="ECO:0000259" key="1">
    <source>
        <dbReference type="Pfam" id="PF03235"/>
    </source>
</evidence>
<accession>A0A1I3MRX4</accession>
<sequence>MKENNTLWSILNQFGIEVPPIQRDFAQGRETEHATKVRKGFLDSICKALDKNDPLSLDFVYGKVYGLKNEEENRKNKNAIQSLVNSVRDYALTVDLTLKDIVVEDKSSEKSDIVYLIPLDGQQRLTTLFLMHWYIAKRIENLEGLNILSRFRYKTRRSSTSFLKLLTDADMSLKFELDEQIEKDLKKKKLYNEITDLEHFSSSWLNDPTVKAMLIMIQDIHIRLQSHTKELLKIYWVNITDNQLLWFDFLDLRDFNLSDELYVKMNARGKQLSQFENFKAWLFDLIKEKELIENLVWAPYSKKFDVVWNDVFWNQKAKDVFDIDKAYFNYFKILFLYDNLKTATISGTNFDKEEKEFTVLDTVINNKFFDWEYLCTDIFEDNIESYFQVLNYCEGFGIKDKGKYLKDFFQFQFSVKSVNPGWPDLIKNFITLSFISIKEKSLKDYSEDDFIHLEEYHRILFNLFDNTIIDNPSLYKNAVKEIDQLNADFKSLEYNISDWVEGFEYTTKSVFTKEQFLEEILKYRLFADEGWKKIILEAEDVSYFKRQLNFWFYRAGISLAKNDFDNNLLYDSNKKGIFKKTTEKINNLFDENGISRNQDFSERIFERALLSKSDYLLEEKSNKCFGRNTGRDVSWKRLFFRDRNSKNTNRALLDVFELDFSNVKESFELYINNNISGNSIDNWRMAFVSNKDLFDYLGNNKYLRNISNHGWVLIKDTYKTYIGAHYELFSLDFYINHLKGKTFPPFNKIDYHVAPKNEMEEFPCAFLDWKTDNYTYTLDVKFISGKYCLIFFAKEGLLSCNIKTILINLGFNAVSDNYIKNIFSAEETIKEINDLVSTLKGKN</sequence>
<feature type="domain" description="GmrSD restriction endonucleases N-terminal" evidence="1">
    <location>
        <begin position="11"/>
        <end position="283"/>
    </location>
</feature>
<dbReference type="STRING" id="1144750.SAMN05443431_103279"/>
<dbReference type="AlphaFoldDB" id="A0A1I3MRX4"/>
<dbReference type="InterPro" id="IPR004919">
    <property type="entry name" value="GmrSD_N"/>
</dbReference>
<gene>
    <name evidence="2" type="ORF">SAMN05443431_103279</name>
</gene>
<evidence type="ECO:0000313" key="2">
    <source>
        <dbReference type="EMBL" id="SFI99768.1"/>
    </source>
</evidence>
<dbReference type="Proteomes" id="UP000199559">
    <property type="component" value="Unassembled WGS sequence"/>
</dbReference>
<keyword evidence="3" id="KW-1185">Reference proteome</keyword>